<keyword evidence="2 6" id="KW-0489">Methyltransferase</keyword>
<dbReference type="Pfam" id="PF02086">
    <property type="entry name" value="MethyltransfD12"/>
    <property type="match status" value="1"/>
</dbReference>
<keyword evidence="3" id="KW-0808">Transferase</keyword>
<dbReference type="EMBL" id="JANGCH010000001">
    <property type="protein sequence ID" value="MCQ5120730.1"/>
    <property type="molecule type" value="Genomic_DNA"/>
</dbReference>
<dbReference type="Proteomes" id="UP001524435">
    <property type="component" value="Unassembled WGS sequence"/>
</dbReference>
<dbReference type="GO" id="GO:0008168">
    <property type="term" value="F:methyltransferase activity"/>
    <property type="evidence" value="ECO:0007669"/>
    <property type="project" value="UniProtKB-KW"/>
</dbReference>
<evidence type="ECO:0000256" key="5">
    <source>
        <dbReference type="ARBA" id="ARBA00047942"/>
    </source>
</evidence>
<comment type="caution">
    <text evidence="6">The sequence shown here is derived from an EMBL/GenBank/DDBJ whole genome shotgun (WGS) entry which is preliminary data.</text>
</comment>
<keyword evidence="4" id="KW-0949">S-adenosyl-L-methionine</keyword>
<name>A0ABT1SJ63_9FIRM</name>
<dbReference type="InterPro" id="IPR002052">
    <property type="entry name" value="DNA_methylase_N6_adenine_CS"/>
</dbReference>
<gene>
    <name evidence="6" type="ORF">NE663_00445</name>
</gene>
<proteinExistence type="predicted"/>
<reference evidence="6 7" key="1">
    <citation type="submission" date="2022-06" db="EMBL/GenBank/DDBJ databases">
        <title>Isolation of gut microbiota from human fecal samples.</title>
        <authorList>
            <person name="Pamer E.G."/>
            <person name="Barat B."/>
            <person name="Waligurski E."/>
            <person name="Medina S."/>
            <person name="Paddock L."/>
            <person name="Mostad J."/>
        </authorList>
    </citation>
    <scope>NUCLEOTIDE SEQUENCE [LARGE SCALE GENOMIC DNA]</scope>
    <source>
        <strain evidence="6 7">DFI.6.1</strain>
    </source>
</reference>
<accession>A0ABT1SJ63</accession>
<dbReference type="SUPFAM" id="SSF53335">
    <property type="entry name" value="S-adenosyl-L-methionine-dependent methyltransferases"/>
    <property type="match status" value="1"/>
</dbReference>
<comment type="catalytic activity">
    <reaction evidence="5">
        <text>a 2'-deoxyadenosine in DNA + S-adenosyl-L-methionine = an N(6)-methyl-2'-deoxyadenosine in DNA + S-adenosyl-L-homocysteine + H(+)</text>
        <dbReference type="Rhea" id="RHEA:15197"/>
        <dbReference type="Rhea" id="RHEA-COMP:12418"/>
        <dbReference type="Rhea" id="RHEA-COMP:12419"/>
        <dbReference type="ChEBI" id="CHEBI:15378"/>
        <dbReference type="ChEBI" id="CHEBI:57856"/>
        <dbReference type="ChEBI" id="CHEBI:59789"/>
        <dbReference type="ChEBI" id="CHEBI:90615"/>
        <dbReference type="ChEBI" id="CHEBI:90616"/>
        <dbReference type="EC" id="2.1.1.72"/>
    </reaction>
</comment>
<evidence type="ECO:0000313" key="7">
    <source>
        <dbReference type="Proteomes" id="UP001524435"/>
    </source>
</evidence>
<evidence type="ECO:0000256" key="4">
    <source>
        <dbReference type="ARBA" id="ARBA00022691"/>
    </source>
</evidence>
<dbReference type="InterPro" id="IPR012327">
    <property type="entry name" value="MeTrfase_D12"/>
</dbReference>
<dbReference type="InterPro" id="IPR029063">
    <property type="entry name" value="SAM-dependent_MTases_sf"/>
</dbReference>
<dbReference type="EC" id="2.1.1.72" evidence="1"/>
<evidence type="ECO:0000256" key="1">
    <source>
        <dbReference type="ARBA" id="ARBA00011900"/>
    </source>
</evidence>
<dbReference type="PROSITE" id="PS00092">
    <property type="entry name" value="N6_MTASE"/>
    <property type="match status" value="1"/>
</dbReference>
<keyword evidence="7" id="KW-1185">Reference proteome</keyword>
<dbReference type="RefSeq" id="WP_256197218.1">
    <property type="nucleotide sequence ID" value="NZ_JANGCH010000001.1"/>
</dbReference>
<dbReference type="PRINTS" id="PR00505">
    <property type="entry name" value="D12N6MTFRASE"/>
</dbReference>
<evidence type="ECO:0000256" key="3">
    <source>
        <dbReference type="ARBA" id="ARBA00022679"/>
    </source>
</evidence>
<organism evidence="6 7">
    <name type="scientific">Massilicoli timonensis</name>
    <dbReference type="NCBI Taxonomy" id="2015901"/>
    <lineage>
        <taxon>Bacteria</taxon>
        <taxon>Bacillati</taxon>
        <taxon>Bacillota</taxon>
        <taxon>Erysipelotrichia</taxon>
        <taxon>Erysipelotrichales</taxon>
        <taxon>Erysipelotrichaceae</taxon>
        <taxon>Massilicoli</taxon>
    </lineage>
</organism>
<evidence type="ECO:0000256" key="2">
    <source>
        <dbReference type="ARBA" id="ARBA00022603"/>
    </source>
</evidence>
<sequence>MRYIGGKSLILENIESAIHQNTKNVSSVLDIFSGSGTVSQYLKTQGYKVYSNDFLYFSYILNSCIELNEEPRFENLKINDPISYLNNLNIDDTDFKDSQLFIYNNYSPNDKCDRMYFQEKNAKKIDIIRLTIEKWKNERKINDKEYKYLLCSLLNAVPYVANITGVYAAYLKFWDKRTYNDLTLKPIEINNNNNINICFNKDYHEILEEIEADLMYADPPYNSREYLPNYHILETIAKYDYPLVYGKTGVRNYDKQKSEFCKKATVKQAFINLISNCKCKYILISYNNEGLLSTEELSDICKEFAVKDTFKLIEFNYRRYKSKIVNTKDGLKEQLYFLQRW</sequence>
<protein>
    <recommendedName>
        <fullName evidence="1">site-specific DNA-methyltransferase (adenine-specific)</fullName>
        <ecNumber evidence="1">2.1.1.72</ecNumber>
    </recommendedName>
</protein>
<evidence type="ECO:0000313" key="6">
    <source>
        <dbReference type="EMBL" id="MCQ5120730.1"/>
    </source>
</evidence>
<dbReference type="GO" id="GO:0032259">
    <property type="term" value="P:methylation"/>
    <property type="evidence" value="ECO:0007669"/>
    <property type="project" value="UniProtKB-KW"/>
</dbReference>